<comment type="caution">
    <text evidence="1">The sequence shown here is derived from an EMBL/GenBank/DDBJ whole genome shotgun (WGS) entry which is preliminary data.</text>
</comment>
<dbReference type="EMBL" id="QFQS01000003">
    <property type="protein sequence ID" value="PZQ97214.1"/>
    <property type="molecule type" value="Genomic_DNA"/>
</dbReference>
<evidence type="ECO:0000313" key="1">
    <source>
        <dbReference type="EMBL" id="PZQ97214.1"/>
    </source>
</evidence>
<dbReference type="InterPro" id="IPR014845">
    <property type="entry name" value="GYD/TTHA1554"/>
</dbReference>
<name>A0A2W5SAZ0_CERSP</name>
<dbReference type="Pfam" id="PF08734">
    <property type="entry name" value="GYD"/>
    <property type="match status" value="1"/>
</dbReference>
<reference evidence="1 2" key="1">
    <citation type="submission" date="2017-08" db="EMBL/GenBank/DDBJ databases">
        <title>Infants hospitalized years apart are colonized by the same room-sourced microbial strains.</title>
        <authorList>
            <person name="Brooks B."/>
            <person name="Olm M.R."/>
            <person name="Firek B.A."/>
            <person name="Baker R."/>
            <person name="Thomas B.C."/>
            <person name="Morowitz M.J."/>
            <person name="Banfield J.F."/>
        </authorList>
    </citation>
    <scope>NUCLEOTIDE SEQUENCE [LARGE SCALE GENOMIC DNA]</scope>
    <source>
        <strain evidence="1">S2_003_000_R2_11</strain>
    </source>
</reference>
<protein>
    <submittedName>
        <fullName evidence="1">GYD domain-containing protein</fullName>
    </submittedName>
</protein>
<sequence length="110" mass="11470">MAHYIVTGSYTAAGMKGMLAKPSDREKAARAILEASGAKLRSFLLTTGDTDFSMIIEAPEIGDVMAGLIVVGASGAVTNLKTVQAFTADEFRSAQKKAGELTANYKAPNA</sequence>
<dbReference type="AlphaFoldDB" id="A0A2W5SAZ0"/>
<dbReference type="Proteomes" id="UP000248975">
    <property type="component" value="Unassembled WGS sequence"/>
</dbReference>
<proteinExistence type="predicted"/>
<accession>A0A2W5SAZ0</accession>
<gene>
    <name evidence="1" type="ORF">DI533_15270</name>
</gene>
<organism evidence="1 2">
    <name type="scientific">Cereibacter sphaeroides</name>
    <name type="common">Rhodobacter sphaeroides</name>
    <dbReference type="NCBI Taxonomy" id="1063"/>
    <lineage>
        <taxon>Bacteria</taxon>
        <taxon>Pseudomonadati</taxon>
        <taxon>Pseudomonadota</taxon>
        <taxon>Alphaproteobacteria</taxon>
        <taxon>Rhodobacterales</taxon>
        <taxon>Paracoccaceae</taxon>
        <taxon>Cereibacter</taxon>
    </lineage>
</organism>
<evidence type="ECO:0000313" key="2">
    <source>
        <dbReference type="Proteomes" id="UP000248975"/>
    </source>
</evidence>